<dbReference type="OrthoDB" id="9804758at2"/>
<dbReference type="InterPro" id="IPR036135">
    <property type="entry name" value="MoeA_linker/N_sf"/>
</dbReference>
<dbReference type="Pfam" id="PF03454">
    <property type="entry name" value="MoeA_C"/>
    <property type="match status" value="1"/>
</dbReference>
<evidence type="ECO:0000259" key="7">
    <source>
        <dbReference type="SMART" id="SM00852"/>
    </source>
</evidence>
<dbReference type="InterPro" id="IPR005110">
    <property type="entry name" value="MoeA_linker/N"/>
</dbReference>
<evidence type="ECO:0000313" key="8">
    <source>
        <dbReference type="EMBL" id="SFD04764.1"/>
    </source>
</evidence>
<comment type="catalytic activity">
    <reaction evidence="5">
        <text>adenylyl-molybdopterin + molybdate = Mo-molybdopterin + AMP + H(+)</text>
        <dbReference type="Rhea" id="RHEA:35047"/>
        <dbReference type="ChEBI" id="CHEBI:15378"/>
        <dbReference type="ChEBI" id="CHEBI:36264"/>
        <dbReference type="ChEBI" id="CHEBI:62727"/>
        <dbReference type="ChEBI" id="CHEBI:71302"/>
        <dbReference type="ChEBI" id="CHEBI:456215"/>
        <dbReference type="EC" id="2.10.1.1"/>
    </reaction>
</comment>
<dbReference type="GO" id="GO:0061599">
    <property type="term" value="F:molybdopterin molybdotransferase activity"/>
    <property type="evidence" value="ECO:0007669"/>
    <property type="project" value="UniProtKB-UniRule"/>
</dbReference>
<feature type="domain" description="MoaB/Mog" evidence="7">
    <location>
        <begin position="172"/>
        <end position="310"/>
    </location>
</feature>
<dbReference type="InterPro" id="IPR036688">
    <property type="entry name" value="MoeA_C_domain_IV_sf"/>
</dbReference>
<organism evidence="8 9">
    <name type="scientific">Algibacter pectinivorans</name>
    <dbReference type="NCBI Taxonomy" id="870482"/>
    <lineage>
        <taxon>Bacteria</taxon>
        <taxon>Pseudomonadati</taxon>
        <taxon>Bacteroidota</taxon>
        <taxon>Flavobacteriia</taxon>
        <taxon>Flavobacteriales</taxon>
        <taxon>Flavobacteriaceae</taxon>
        <taxon>Algibacter</taxon>
    </lineage>
</organism>
<dbReference type="RefSeq" id="WP_092850288.1">
    <property type="nucleotide sequence ID" value="NZ_FOMI01000003.1"/>
</dbReference>
<evidence type="ECO:0000256" key="4">
    <source>
        <dbReference type="ARBA" id="ARBA00023150"/>
    </source>
</evidence>
<dbReference type="Gene3D" id="2.40.340.10">
    <property type="entry name" value="MoeA, C-terminal, domain IV"/>
    <property type="match status" value="1"/>
</dbReference>
<dbReference type="UniPathway" id="UPA00344"/>
<dbReference type="Gene3D" id="3.90.105.10">
    <property type="entry name" value="Molybdopterin biosynthesis moea protein, domain 2"/>
    <property type="match status" value="1"/>
</dbReference>
<dbReference type="EMBL" id="FOMI01000003">
    <property type="protein sequence ID" value="SFD04764.1"/>
    <property type="molecule type" value="Genomic_DNA"/>
</dbReference>
<protein>
    <recommendedName>
        <fullName evidence="6">Molybdopterin molybdenumtransferase</fullName>
        <ecNumber evidence="6">2.10.1.1</ecNumber>
    </recommendedName>
</protein>
<dbReference type="SUPFAM" id="SSF63882">
    <property type="entry name" value="MoeA N-terminal region -like"/>
    <property type="match status" value="1"/>
</dbReference>
<comment type="similarity">
    <text evidence="3 6">Belongs to the MoeA family.</text>
</comment>
<comment type="function">
    <text evidence="1 6">Catalyzes the insertion of molybdate into adenylated molybdopterin with the concomitant release of AMP.</text>
</comment>
<comment type="cofactor">
    <cofactor evidence="6">
        <name>Mg(2+)</name>
        <dbReference type="ChEBI" id="CHEBI:18420"/>
    </cofactor>
</comment>
<evidence type="ECO:0000256" key="5">
    <source>
        <dbReference type="ARBA" id="ARBA00047317"/>
    </source>
</evidence>
<evidence type="ECO:0000313" key="9">
    <source>
        <dbReference type="Proteomes" id="UP000199439"/>
    </source>
</evidence>
<dbReference type="InterPro" id="IPR036425">
    <property type="entry name" value="MoaB/Mog-like_dom_sf"/>
</dbReference>
<dbReference type="CDD" id="cd00887">
    <property type="entry name" value="MoeA"/>
    <property type="match status" value="1"/>
</dbReference>
<evidence type="ECO:0000256" key="6">
    <source>
        <dbReference type="RuleBase" id="RU365090"/>
    </source>
</evidence>
<keyword evidence="6" id="KW-0479">Metal-binding</keyword>
<dbReference type="GO" id="GO:0046872">
    <property type="term" value="F:metal ion binding"/>
    <property type="evidence" value="ECO:0007669"/>
    <property type="project" value="UniProtKB-UniRule"/>
</dbReference>
<dbReference type="SUPFAM" id="SSF63867">
    <property type="entry name" value="MoeA C-terminal domain-like"/>
    <property type="match status" value="1"/>
</dbReference>
<dbReference type="Pfam" id="PF00994">
    <property type="entry name" value="MoCF_biosynth"/>
    <property type="match status" value="1"/>
</dbReference>
<dbReference type="GO" id="GO:0006777">
    <property type="term" value="P:Mo-molybdopterin cofactor biosynthetic process"/>
    <property type="evidence" value="ECO:0007669"/>
    <property type="project" value="UniProtKB-UniRule"/>
</dbReference>
<keyword evidence="4 6" id="KW-0501">Molybdenum cofactor biosynthesis</keyword>
<comment type="pathway">
    <text evidence="2 6">Cofactor biosynthesis; molybdopterin biosynthesis.</text>
</comment>
<dbReference type="EC" id="2.10.1.1" evidence="6"/>
<keyword evidence="6 8" id="KW-0808">Transferase</keyword>
<evidence type="ECO:0000256" key="3">
    <source>
        <dbReference type="ARBA" id="ARBA00010763"/>
    </source>
</evidence>
<keyword evidence="9" id="KW-1185">Reference proteome</keyword>
<keyword evidence="6" id="KW-0500">Molybdenum</keyword>
<dbReference type="Proteomes" id="UP000199439">
    <property type="component" value="Unassembled WGS sequence"/>
</dbReference>
<dbReference type="SMART" id="SM00852">
    <property type="entry name" value="MoCF_biosynth"/>
    <property type="match status" value="1"/>
</dbReference>
<dbReference type="PANTHER" id="PTHR10192">
    <property type="entry name" value="MOLYBDOPTERIN BIOSYNTHESIS PROTEIN"/>
    <property type="match status" value="1"/>
</dbReference>
<dbReference type="SUPFAM" id="SSF53218">
    <property type="entry name" value="Molybdenum cofactor biosynthesis proteins"/>
    <property type="match status" value="1"/>
</dbReference>
<gene>
    <name evidence="8" type="ORF">SAMN04487987_103172</name>
</gene>
<accession>A0A1I1P484</accession>
<dbReference type="STRING" id="870482.SAMN04487987_103172"/>
<reference evidence="9" key="1">
    <citation type="submission" date="2016-10" db="EMBL/GenBank/DDBJ databases">
        <authorList>
            <person name="Varghese N."/>
            <person name="Submissions S."/>
        </authorList>
    </citation>
    <scope>NUCLEOTIDE SEQUENCE [LARGE SCALE GENOMIC DNA]</scope>
    <source>
        <strain evidence="9">DSM 25730</strain>
    </source>
</reference>
<dbReference type="Pfam" id="PF03453">
    <property type="entry name" value="MoeA_N"/>
    <property type="match status" value="1"/>
</dbReference>
<dbReference type="AlphaFoldDB" id="A0A1I1P484"/>
<proteinExistence type="inferred from homology"/>
<evidence type="ECO:0000256" key="2">
    <source>
        <dbReference type="ARBA" id="ARBA00005046"/>
    </source>
</evidence>
<dbReference type="GO" id="GO:0005829">
    <property type="term" value="C:cytosol"/>
    <property type="evidence" value="ECO:0007669"/>
    <property type="project" value="TreeGrafter"/>
</dbReference>
<dbReference type="Gene3D" id="3.40.980.10">
    <property type="entry name" value="MoaB/Mog-like domain"/>
    <property type="match status" value="1"/>
</dbReference>
<dbReference type="NCBIfam" id="TIGR00177">
    <property type="entry name" value="molyb_syn"/>
    <property type="match status" value="1"/>
</dbReference>
<dbReference type="InterPro" id="IPR038987">
    <property type="entry name" value="MoeA-like"/>
</dbReference>
<dbReference type="InterPro" id="IPR005111">
    <property type="entry name" value="MoeA_C_domain_IV"/>
</dbReference>
<name>A0A1I1P484_9FLAO</name>
<dbReference type="InterPro" id="IPR001453">
    <property type="entry name" value="MoaB/Mog_dom"/>
</dbReference>
<evidence type="ECO:0000256" key="1">
    <source>
        <dbReference type="ARBA" id="ARBA00002901"/>
    </source>
</evidence>
<sequence length="392" mass="43094">MISIPEAISIVKHSSKPLLKETIKRVEKAGGYFLFKDIISPINMPPFRQSAMDGYALNLHDNLTYTLIGEIKAGDGHRPTLKKGEAVRIFTGAAVPDSANAVMMQEKVSKTGHSITLEIQAHTQQNIRPLGEQVKTGDIALKKGTKLTPAAIGYLISLGITEVSVFKKPNIALVTTGNELVEAGQELTFGKIYESNSKMLLSALYSLKFYDVTRYKVEDNYAKTIETLQTAINNNDLVLITGGISVGDYDFVGKALNELKVQELFYKVKQKPGKPLFYGKKNDTQIFALPGNPAAALSCFYIYVFIALQKLMNRDAEELPRVTAKSVSSFKKKGDRPQFLKAIYSNGTVEILEGQNSSMLQTFALSNALVYAPETVTDINEGDTIEVILLPI</sequence>
<dbReference type="PANTHER" id="PTHR10192:SF5">
    <property type="entry name" value="GEPHYRIN"/>
    <property type="match status" value="1"/>
</dbReference>
<keyword evidence="6" id="KW-0460">Magnesium</keyword>
<dbReference type="Gene3D" id="2.170.190.11">
    <property type="entry name" value="Molybdopterin biosynthesis moea protein, domain 3"/>
    <property type="match status" value="1"/>
</dbReference>